<dbReference type="SUPFAM" id="SSF53474">
    <property type="entry name" value="alpha/beta-Hydrolases"/>
    <property type="match status" value="1"/>
</dbReference>
<gene>
    <name evidence="4" type="ORF">QSV35_00610</name>
</gene>
<sequence length="395" mass="41989">MPLDPLFAERLHAHRRYLIDQALGDLKGRLSWMRRPAKTAAAPSAAAASAGAPSESSAPASAPAASAPTAQSPPRTPSPREARARHRRAAIAWDRTELRTVGTPGPDIPTTEHVVPVTGYPDVLVRIYRPDAQGLIPACLTLYGGAFRIGGIDYPTTDAAARRRAAASGVAIVSVDYALAPEHRYPTQVEQVYAAFDWMIRNADELGIDAERVGVAGTSAGGCLAAALTLMNRDRAGHPIRLQILEVPVVDLTGRHIDLAPTRAVGIPSILALREMWSVRRTYLGRTSRAREPYASPLLAGGHAGLPPALILTAEYDPLRGEGAAYAAALRAAGVEASAVRYLGVTHDIPIFTGALAAARRWEAEVVGALRTLHGAQQSSLQQHQSQRHAAEMTS</sequence>
<feature type="region of interest" description="Disordered" evidence="2">
    <location>
        <begin position="43"/>
        <end position="89"/>
    </location>
</feature>
<keyword evidence="1 4" id="KW-0378">Hydrolase</keyword>
<dbReference type="InterPro" id="IPR050300">
    <property type="entry name" value="GDXG_lipolytic_enzyme"/>
</dbReference>
<evidence type="ECO:0000313" key="5">
    <source>
        <dbReference type="Proteomes" id="UP001235064"/>
    </source>
</evidence>
<dbReference type="EMBL" id="JASXSZ010000001">
    <property type="protein sequence ID" value="MDL9977819.1"/>
    <property type="molecule type" value="Genomic_DNA"/>
</dbReference>
<feature type="compositionally biased region" description="Low complexity" evidence="2">
    <location>
        <begin position="43"/>
        <end position="73"/>
    </location>
</feature>
<feature type="domain" description="Alpha/beta hydrolase fold-3" evidence="3">
    <location>
        <begin position="141"/>
        <end position="349"/>
    </location>
</feature>
<dbReference type="Proteomes" id="UP001235064">
    <property type="component" value="Unassembled WGS sequence"/>
</dbReference>
<name>A0ABT7MTN6_9MICO</name>
<comment type="caution">
    <text evidence="4">The sequence shown here is derived from an EMBL/GenBank/DDBJ whole genome shotgun (WGS) entry which is preliminary data.</text>
</comment>
<evidence type="ECO:0000313" key="4">
    <source>
        <dbReference type="EMBL" id="MDL9977819.1"/>
    </source>
</evidence>
<protein>
    <submittedName>
        <fullName evidence="4">Alpha/beta hydrolase</fullName>
    </submittedName>
</protein>
<proteinExistence type="predicted"/>
<accession>A0ABT7MTN6</accession>
<dbReference type="Pfam" id="PF07859">
    <property type="entry name" value="Abhydrolase_3"/>
    <property type="match status" value="1"/>
</dbReference>
<dbReference type="InterPro" id="IPR013094">
    <property type="entry name" value="AB_hydrolase_3"/>
</dbReference>
<dbReference type="PANTHER" id="PTHR48081:SF8">
    <property type="entry name" value="ALPHA_BETA HYDROLASE FOLD-3 DOMAIN-CONTAINING PROTEIN-RELATED"/>
    <property type="match status" value="1"/>
</dbReference>
<dbReference type="GO" id="GO:0016787">
    <property type="term" value="F:hydrolase activity"/>
    <property type="evidence" value="ECO:0007669"/>
    <property type="project" value="UniProtKB-KW"/>
</dbReference>
<evidence type="ECO:0000256" key="1">
    <source>
        <dbReference type="ARBA" id="ARBA00022801"/>
    </source>
</evidence>
<keyword evidence="5" id="KW-1185">Reference proteome</keyword>
<dbReference type="InterPro" id="IPR029058">
    <property type="entry name" value="AB_hydrolase_fold"/>
</dbReference>
<dbReference type="PANTHER" id="PTHR48081">
    <property type="entry name" value="AB HYDROLASE SUPERFAMILY PROTEIN C4A8.06C"/>
    <property type="match status" value="1"/>
</dbReference>
<dbReference type="RefSeq" id="WP_286285627.1">
    <property type="nucleotide sequence ID" value="NZ_JASXSZ010000001.1"/>
</dbReference>
<evidence type="ECO:0000256" key="2">
    <source>
        <dbReference type="SAM" id="MobiDB-lite"/>
    </source>
</evidence>
<dbReference type="Gene3D" id="3.40.50.1820">
    <property type="entry name" value="alpha/beta hydrolase"/>
    <property type="match status" value="1"/>
</dbReference>
<reference evidence="4 5" key="1">
    <citation type="submission" date="2023-06" db="EMBL/GenBank/DDBJ databases">
        <title>Microbacterium sp. nov., isolated from a waste landfill.</title>
        <authorList>
            <person name="Wen W."/>
        </authorList>
    </citation>
    <scope>NUCLEOTIDE SEQUENCE [LARGE SCALE GENOMIC DNA]</scope>
    <source>
        <strain evidence="4 5">ASV49</strain>
    </source>
</reference>
<organism evidence="4 5">
    <name type="scientific">Microbacterium candidum</name>
    <dbReference type="NCBI Taxonomy" id="3041922"/>
    <lineage>
        <taxon>Bacteria</taxon>
        <taxon>Bacillati</taxon>
        <taxon>Actinomycetota</taxon>
        <taxon>Actinomycetes</taxon>
        <taxon>Micrococcales</taxon>
        <taxon>Microbacteriaceae</taxon>
        <taxon>Microbacterium</taxon>
    </lineage>
</organism>
<evidence type="ECO:0000259" key="3">
    <source>
        <dbReference type="Pfam" id="PF07859"/>
    </source>
</evidence>